<dbReference type="Proteomes" id="UP000694005">
    <property type="component" value="Chromosome A05"/>
</dbReference>
<organism evidence="3">
    <name type="scientific">Brassica campestris</name>
    <name type="common">Field mustard</name>
    <dbReference type="NCBI Taxonomy" id="3711"/>
    <lineage>
        <taxon>Eukaryota</taxon>
        <taxon>Viridiplantae</taxon>
        <taxon>Streptophyta</taxon>
        <taxon>Embryophyta</taxon>
        <taxon>Tracheophyta</taxon>
        <taxon>Spermatophyta</taxon>
        <taxon>Magnoliopsida</taxon>
        <taxon>eudicotyledons</taxon>
        <taxon>Gunneridae</taxon>
        <taxon>Pentapetalae</taxon>
        <taxon>rosids</taxon>
        <taxon>malvids</taxon>
        <taxon>Brassicales</taxon>
        <taxon>Brassicaceae</taxon>
        <taxon>Brassiceae</taxon>
        <taxon>Brassica</taxon>
    </lineage>
</organism>
<dbReference type="EMBL" id="LS974621">
    <property type="protein sequence ID" value="CAG7876821.1"/>
    <property type="molecule type" value="Genomic_DNA"/>
</dbReference>
<feature type="region of interest" description="Disordered" evidence="1">
    <location>
        <begin position="1"/>
        <end position="34"/>
    </location>
</feature>
<reference evidence="3" key="1">
    <citation type="submission" date="2018-11" db="EMBL/GenBank/DDBJ databases">
        <authorList>
            <consortium name="Genoscope - CEA"/>
            <person name="William W."/>
        </authorList>
    </citation>
    <scope>NUCLEOTIDE SEQUENCE</scope>
</reference>
<protein>
    <submittedName>
        <fullName evidence="2">Uncharacterized protein</fullName>
    </submittedName>
</protein>
<sequence length="34" mass="3626">MVKLDEQTRSGVDAQLRNGGCGFGGRNKKTDSSL</sequence>
<evidence type="ECO:0000313" key="2">
    <source>
        <dbReference type="EMBL" id="CAG7876821.1"/>
    </source>
</evidence>
<evidence type="ECO:0000256" key="1">
    <source>
        <dbReference type="SAM" id="MobiDB-lite"/>
    </source>
</evidence>
<name>A0A3P5YYM6_BRACM</name>
<proteinExistence type="predicted"/>
<evidence type="ECO:0000313" key="3">
    <source>
        <dbReference type="EMBL" id="VDC71919.1"/>
    </source>
</evidence>
<dbReference type="EMBL" id="LR031570">
    <property type="protein sequence ID" value="VDC71919.1"/>
    <property type="molecule type" value="Genomic_DNA"/>
</dbReference>
<dbReference type="Gramene" id="A05p33420.2_BraZ1">
    <property type="protein sequence ID" value="A05p33420.2_BraZ1.CDS"/>
    <property type="gene ID" value="A05g33420.2_BraZ1"/>
</dbReference>
<accession>A0A3P5YYM6</accession>
<dbReference type="AlphaFoldDB" id="A0A3P5YYM6"/>
<gene>
    <name evidence="3" type="ORF">BRAA05T21633Z</name>
    <name evidence="2" type="ORF">BRAPAZ1V2_A05P33420.2</name>
</gene>